<comment type="caution">
    <text evidence="1">The sequence shown here is derived from an EMBL/GenBank/DDBJ whole genome shotgun (WGS) entry which is preliminary data.</text>
</comment>
<protein>
    <submittedName>
        <fullName evidence="1">Uncharacterized protein</fullName>
    </submittedName>
</protein>
<organism evidence="1 2">
    <name type="scientific">Physocladia obscura</name>
    <dbReference type="NCBI Taxonomy" id="109957"/>
    <lineage>
        <taxon>Eukaryota</taxon>
        <taxon>Fungi</taxon>
        <taxon>Fungi incertae sedis</taxon>
        <taxon>Chytridiomycota</taxon>
        <taxon>Chytridiomycota incertae sedis</taxon>
        <taxon>Chytridiomycetes</taxon>
        <taxon>Chytridiales</taxon>
        <taxon>Chytriomycetaceae</taxon>
        <taxon>Physocladia</taxon>
    </lineage>
</organism>
<feature type="non-terminal residue" evidence="1">
    <location>
        <position position="1"/>
    </location>
</feature>
<proteinExistence type="predicted"/>
<dbReference type="Proteomes" id="UP001211907">
    <property type="component" value="Unassembled WGS sequence"/>
</dbReference>
<gene>
    <name evidence="1" type="ORF">HK100_008292</name>
</gene>
<dbReference type="AlphaFoldDB" id="A0AAD5SPX5"/>
<reference evidence="1" key="1">
    <citation type="submission" date="2020-05" db="EMBL/GenBank/DDBJ databases">
        <title>Phylogenomic resolution of chytrid fungi.</title>
        <authorList>
            <person name="Stajich J.E."/>
            <person name="Amses K."/>
            <person name="Simmons R."/>
            <person name="Seto K."/>
            <person name="Myers J."/>
            <person name="Bonds A."/>
            <person name="Quandt C.A."/>
            <person name="Barry K."/>
            <person name="Liu P."/>
            <person name="Grigoriev I."/>
            <person name="Longcore J.E."/>
            <person name="James T.Y."/>
        </authorList>
    </citation>
    <scope>NUCLEOTIDE SEQUENCE</scope>
    <source>
        <strain evidence="1">JEL0513</strain>
    </source>
</reference>
<name>A0AAD5SPX5_9FUNG</name>
<keyword evidence="2" id="KW-1185">Reference proteome</keyword>
<accession>A0AAD5SPX5</accession>
<sequence length="80" mass="9265">HIEAGQEFDQKLFIKLMKLVPQRVFNEDSVQRIIRFVKQHSKITERDFLEALDLADQALLGLALKQPQAGKPITRGFSRF</sequence>
<dbReference type="EMBL" id="JADGJH010004004">
    <property type="protein sequence ID" value="KAJ3087702.1"/>
    <property type="molecule type" value="Genomic_DNA"/>
</dbReference>
<evidence type="ECO:0000313" key="1">
    <source>
        <dbReference type="EMBL" id="KAJ3087702.1"/>
    </source>
</evidence>
<evidence type="ECO:0000313" key="2">
    <source>
        <dbReference type="Proteomes" id="UP001211907"/>
    </source>
</evidence>